<reference evidence="2" key="2">
    <citation type="submission" date="2021-02" db="EMBL/GenBank/DDBJ databases">
        <authorList>
            <person name="Kimball J.A."/>
            <person name="Haas M.W."/>
            <person name="Macchietto M."/>
            <person name="Kono T."/>
            <person name="Duquette J."/>
            <person name="Shao M."/>
        </authorList>
    </citation>
    <scope>NUCLEOTIDE SEQUENCE</scope>
    <source>
        <tissue evidence="2">Fresh leaf tissue</tissue>
    </source>
</reference>
<dbReference type="Proteomes" id="UP000729402">
    <property type="component" value="Unassembled WGS sequence"/>
</dbReference>
<dbReference type="PANTHER" id="PTHR10992">
    <property type="entry name" value="METHYLESTERASE FAMILY MEMBER"/>
    <property type="match status" value="1"/>
</dbReference>
<dbReference type="EMBL" id="JAAALK010000284">
    <property type="protein sequence ID" value="KAG8067840.1"/>
    <property type="molecule type" value="Genomic_DNA"/>
</dbReference>
<dbReference type="AlphaFoldDB" id="A0A8J5SW25"/>
<keyword evidence="3" id="KW-1185">Reference proteome</keyword>
<comment type="caution">
    <text evidence="2">The sequence shown here is derived from an EMBL/GenBank/DDBJ whole genome shotgun (WGS) entry which is preliminary data.</text>
</comment>
<evidence type="ECO:0000256" key="1">
    <source>
        <dbReference type="SAM" id="MobiDB-lite"/>
    </source>
</evidence>
<name>A0A8J5SW25_ZIZPA</name>
<organism evidence="2 3">
    <name type="scientific">Zizania palustris</name>
    <name type="common">Northern wild rice</name>
    <dbReference type="NCBI Taxonomy" id="103762"/>
    <lineage>
        <taxon>Eukaryota</taxon>
        <taxon>Viridiplantae</taxon>
        <taxon>Streptophyta</taxon>
        <taxon>Embryophyta</taxon>
        <taxon>Tracheophyta</taxon>
        <taxon>Spermatophyta</taxon>
        <taxon>Magnoliopsida</taxon>
        <taxon>Liliopsida</taxon>
        <taxon>Poales</taxon>
        <taxon>Poaceae</taxon>
        <taxon>BOP clade</taxon>
        <taxon>Oryzoideae</taxon>
        <taxon>Oryzeae</taxon>
        <taxon>Zizaniinae</taxon>
        <taxon>Zizania</taxon>
    </lineage>
</organism>
<dbReference type="InterPro" id="IPR045889">
    <property type="entry name" value="MES/HNL"/>
</dbReference>
<dbReference type="GO" id="GO:0080030">
    <property type="term" value="F:methyl indole-3-acetate esterase activity"/>
    <property type="evidence" value="ECO:0007669"/>
    <property type="project" value="TreeGrafter"/>
</dbReference>
<dbReference type="GO" id="GO:0009694">
    <property type="term" value="P:jasmonic acid metabolic process"/>
    <property type="evidence" value="ECO:0007669"/>
    <property type="project" value="TreeGrafter"/>
</dbReference>
<feature type="compositionally biased region" description="Low complexity" evidence="1">
    <location>
        <begin position="40"/>
        <end position="54"/>
    </location>
</feature>
<accession>A0A8J5SW25</accession>
<evidence type="ECO:0008006" key="4">
    <source>
        <dbReference type="Google" id="ProtNLM"/>
    </source>
</evidence>
<protein>
    <recommendedName>
        <fullName evidence="4">AB hydrolase-1 domain-containing protein</fullName>
    </recommendedName>
</protein>
<proteinExistence type="predicted"/>
<dbReference type="GO" id="GO:0009696">
    <property type="term" value="P:salicylic acid metabolic process"/>
    <property type="evidence" value="ECO:0007669"/>
    <property type="project" value="TreeGrafter"/>
</dbReference>
<dbReference type="GO" id="GO:0080031">
    <property type="term" value="F:methyl salicylate esterase activity"/>
    <property type="evidence" value="ECO:0007669"/>
    <property type="project" value="TreeGrafter"/>
</dbReference>
<sequence>MELTGGEDNGGGGRGTTSCWCTGCATARGAGTRRPRRSGARGTAPRRSTWPAAARTRRAWARCAPSRSTRARCGRAGRAAARERVVLVAHSNGGFSAALAAERLPERLAAVVFLTASPRRRPPHGRHHRGVSGVRWGRVLLDSRQLEQENPEIPGNPEIFGPNFMARMLYQLSPPEDLTLALSLVRPVTGSPATRP</sequence>
<dbReference type="GO" id="GO:0080032">
    <property type="term" value="F:methyl jasmonate esterase activity"/>
    <property type="evidence" value="ECO:0007669"/>
    <property type="project" value="TreeGrafter"/>
</dbReference>
<gene>
    <name evidence="2" type="ORF">GUJ93_ZPchr0005g14964</name>
</gene>
<evidence type="ECO:0000313" key="3">
    <source>
        <dbReference type="Proteomes" id="UP000729402"/>
    </source>
</evidence>
<evidence type="ECO:0000313" key="2">
    <source>
        <dbReference type="EMBL" id="KAG8067840.1"/>
    </source>
</evidence>
<feature type="region of interest" description="Disordered" evidence="1">
    <location>
        <begin position="28"/>
        <end position="55"/>
    </location>
</feature>
<dbReference type="PANTHER" id="PTHR10992:SF938">
    <property type="entry name" value="OS05G0370700 PROTEIN"/>
    <property type="match status" value="1"/>
</dbReference>
<reference evidence="2" key="1">
    <citation type="journal article" date="2021" name="bioRxiv">
        <title>Whole Genome Assembly and Annotation of Northern Wild Rice, Zizania palustris L., Supports a Whole Genome Duplication in the Zizania Genus.</title>
        <authorList>
            <person name="Haas M."/>
            <person name="Kono T."/>
            <person name="Macchietto M."/>
            <person name="Millas R."/>
            <person name="McGilp L."/>
            <person name="Shao M."/>
            <person name="Duquette J."/>
            <person name="Hirsch C.N."/>
            <person name="Kimball J."/>
        </authorList>
    </citation>
    <scope>NUCLEOTIDE SEQUENCE</scope>
    <source>
        <tissue evidence="2">Fresh leaf tissue</tissue>
    </source>
</reference>